<name>A0ABQ6PNJ4_9BACT</name>
<gene>
    <name evidence="5" type="ORF">Aconfl_10150</name>
</gene>
<dbReference type="SUPFAM" id="SSF51735">
    <property type="entry name" value="NAD(P)-binding Rossmann-fold domains"/>
    <property type="match status" value="1"/>
</dbReference>
<organism evidence="5 6">
    <name type="scientific">Algoriphagus confluentis</name>
    <dbReference type="NCBI Taxonomy" id="1697556"/>
    <lineage>
        <taxon>Bacteria</taxon>
        <taxon>Pseudomonadati</taxon>
        <taxon>Bacteroidota</taxon>
        <taxon>Cytophagia</taxon>
        <taxon>Cytophagales</taxon>
        <taxon>Cyclobacteriaceae</taxon>
        <taxon>Algoriphagus</taxon>
    </lineage>
</organism>
<evidence type="ECO:0000313" key="6">
    <source>
        <dbReference type="Proteomes" id="UP001338309"/>
    </source>
</evidence>
<keyword evidence="6" id="KW-1185">Reference proteome</keyword>
<dbReference type="PRINTS" id="PR00080">
    <property type="entry name" value="SDRFAMILY"/>
</dbReference>
<proteinExistence type="inferred from homology"/>
<evidence type="ECO:0000256" key="2">
    <source>
        <dbReference type="ARBA" id="ARBA00023002"/>
    </source>
</evidence>
<feature type="domain" description="Ketoreductase" evidence="4">
    <location>
        <begin position="2"/>
        <end position="186"/>
    </location>
</feature>
<keyword evidence="2" id="KW-0560">Oxidoreductase</keyword>
<reference evidence="5 6" key="1">
    <citation type="submission" date="2023-08" db="EMBL/GenBank/DDBJ databases">
        <title>Draft genome sequence of Algoriphagus confluentis.</title>
        <authorList>
            <person name="Takatani N."/>
            <person name="Hosokawa M."/>
            <person name="Sawabe T."/>
        </authorList>
    </citation>
    <scope>NUCLEOTIDE SEQUENCE [LARGE SCALE GENOMIC DNA]</scope>
    <source>
        <strain evidence="5 6">NBRC 111222</strain>
    </source>
</reference>
<accession>A0ABQ6PNJ4</accession>
<dbReference type="InterPro" id="IPR036291">
    <property type="entry name" value="NAD(P)-bd_dom_sf"/>
</dbReference>
<comment type="caution">
    <text evidence="5">The sequence shown here is derived from an EMBL/GenBank/DDBJ whole genome shotgun (WGS) entry which is preliminary data.</text>
</comment>
<evidence type="ECO:0000313" key="5">
    <source>
        <dbReference type="EMBL" id="GMQ28372.1"/>
    </source>
</evidence>
<dbReference type="Proteomes" id="UP001338309">
    <property type="component" value="Unassembled WGS sequence"/>
</dbReference>
<dbReference type="InterPro" id="IPR002347">
    <property type="entry name" value="SDR_fam"/>
</dbReference>
<dbReference type="CDD" id="cd05374">
    <property type="entry name" value="17beta-HSD-like_SDR_c"/>
    <property type="match status" value="1"/>
</dbReference>
<dbReference type="InterPro" id="IPR057326">
    <property type="entry name" value="KR_dom"/>
</dbReference>
<evidence type="ECO:0000256" key="1">
    <source>
        <dbReference type="ARBA" id="ARBA00006484"/>
    </source>
</evidence>
<dbReference type="Pfam" id="PF00106">
    <property type="entry name" value="adh_short"/>
    <property type="match status" value="1"/>
</dbReference>
<dbReference type="PRINTS" id="PR00081">
    <property type="entry name" value="GDHRDH"/>
</dbReference>
<evidence type="ECO:0000259" key="4">
    <source>
        <dbReference type="SMART" id="SM00822"/>
    </source>
</evidence>
<protein>
    <submittedName>
        <fullName evidence="5">Oxidoreductase</fullName>
    </submittedName>
</protein>
<dbReference type="PROSITE" id="PS00061">
    <property type="entry name" value="ADH_SHORT"/>
    <property type="match status" value="1"/>
</dbReference>
<dbReference type="PANTHER" id="PTHR43391:SF86">
    <property type="entry name" value="SHORT-CHAIN DEHYDROGENASE_REDUCTASE FAMILY PROTEIN"/>
    <property type="match status" value="1"/>
</dbReference>
<dbReference type="InterPro" id="IPR020904">
    <property type="entry name" value="Sc_DH/Rdtase_CS"/>
</dbReference>
<dbReference type="SMART" id="SM00822">
    <property type="entry name" value="PKS_KR"/>
    <property type="match status" value="1"/>
</dbReference>
<evidence type="ECO:0000256" key="3">
    <source>
        <dbReference type="RuleBase" id="RU000363"/>
    </source>
</evidence>
<sequence>MKNVLITGCSTGIGFETAAHLARNGYQVIATMRNPARGPELGELAKKEGLPIAILTMDVDDDASVRNAFQEAVDRFGPIDVLVNNAGIASDLPLEETSMEVFQQVFQTNVFGAVRCMKEVITPMRERGAGLIINVSSIAGKTQSPSMAAYAATKSALNTVSMSLAGEVGRFGIQVAIVEPGFIDTPILYKYDDTFQSIYPNREQLNALGKASVALTHAHPIVVAEKILDIITGKSSTFSNVVGPDAEPLLAFRFSMNDEQWIENGKMDTETFAEGMLQMGMDVRPYLSAVPKS</sequence>
<dbReference type="PANTHER" id="PTHR43391">
    <property type="entry name" value="RETINOL DEHYDROGENASE-RELATED"/>
    <property type="match status" value="1"/>
</dbReference>
<dbReference type="RefSeq" id="WP_338223132.1">
    <property type="nucleotide sequence ID" value="NZ_BTPD01000003.1"/>
</dbReference>
<comment type="similarity">
    <text evidence="1 3">Belongs to the short-chain dehydrogenases/reductases (SDR) family.</text>
</comment>
<dbReference type="Gene3D" id="3.40.50.720">
    <property type="entry name" value="NAD(P)-binding Rossmann-like Domain"/>
    <property type="match status" value="1"/>
</dbReference>
<dbReference type="EMBL" id="BTPD01000003">
    <property type="protein sequence ID" value="GMQ28372.1"/>
    <property type="molecule type" value="Genomic_DNA"/>
</dbReference>